<comment type="activity regulation">
    <text evidence="10">Na(+) is not transported, but it plays an essential structural role and its presence is essential for fluoride channel function.</text>
</comment>
<comment type="catalytic activity">
    <reaction evidence="8">
        <text>fluoride(in) = fluoride(out)</text>
        <dbReference type="Rhea" id="RHEA:76159"/>
        <dbReference type="ChEBI" id="CHEBI:17051"/>
    </reaction>
    <physiologicalReaction direction="left-to-right" evidence="8">
        <dbReference type="Rhea" id="RHEA:76160"/>
    </physiologicalReaction>
</comment>
<dbReference type="EMBL" id="JAUHTC010000074">
    <property type="protein sequence ID" value="MDN4520377.1"/>
    <property type="molecule type" value="Genomic_DNA"/>
</dbReference>
<evidence type="ECO:0000256" key="8">
    <source>
        <dbReference type="ARBA" id="ARBA00035585"/>
    </source>
</evidence>
<feature type="transmembrane region" description="Helical" evidence="10">
    <location>
        <begin position="34"/>
        <end position="52"/>
    </location>
</feature>
<organism evidence="12 13">
    <name type="scientific">Mycolicibacterium austroafricanum</name>
    <name type="common">Mycobacterium austroafricanum</name>
    <dbReference type="NCBI Taxonomy" id="39687"/>
    <lineage>
        <taxon>Bacteria</taxon>
        <taxon>Bacillati</taxon>
        <taxon>Actinomycetota</taxon>
        <taxon>Actinomycetes</taxon>
        <taxon>Mycobacteriales</taxon>
        <taxon>Mycobacteriaceae</taxon>
        <taxon>Mycolicibacterium</taxon>
    </lineage>
</organism>
<evidence type="ECO:0000256" key="11">
    <source>
        <dbReference type="SAM" id="MobiDB-lite"/>
    </source>
</evidence>
<feature type="region of interest" description="Disordered" evidence="11">
    <location>
        <begin position="1"/>
        <end position="24"/>
    </location>
</feature>
<dbReference type="Pfam" id="PF02537">
    <property type="entry name" value="CRCB"/>
    <property type="match status" value="1"/>
</dbReference>
<comment type="caution">
    <text evidence="12">The sequence shown here is derived from an EMBL/GenBank/DDBJ whole genome shotgun (WGS) entry which is preliminary data.</text>
</comment>
<evidence type="ECO:0000256" key="5">
    <source>
        <dbReference type="ARBA" id="ARBA00023136"/>
    </source>
</evidence>
<evidence type="ECO:0000256" key="9">
    <source>
        <dbReference type="ARBA" id="ARBA00049940"/>
    </source>
</evidence>
<proteinExistence type="inferred from homology"/>
<gene>
    <name evidence="10" type="primary">fluC</name>
    <name evidence="10" type="synonym">crcB</name>
    <name evidence="12" type="ORF">QYF68_21500</name>
</gene>
<feature type="binding site" evidence="10">
    <location>
        <position position="108"/>
    </location>
    <ligand>
        <name>Na(+)</name>
        <dbReference type="ChEBI" id="CHEBI:29101"/>
        <note>structural</note>
    </ligand>
</feature>
<evidence type="ECO:0000256" key="2">
    <source>
        <dbReference type="ARBA" id="ARBA00022475"/>
    </source>
</evidence>
<sequence>MHNSPGSAESDPHSELPTDPDVTDPRPLHLRPSALLWVFGGGIVGTGLRFWVEELLPHDPTQWPWGTFLVNLVGAFLLGTLLEGLARAGDDAGWRQRVRLFAGTGGCGAFTTYSTLSLEVSMLGRHADIAVAAAYGLASVVAGALMAWLGIVTAAEAHRRRTPA</sequence>
<dbReference type="PANTHER" id="PTHR28259">
    <property type="entry name" value="FLUORIDE EXPORT PROTEIN 1-RELATED"/>
    <property type="match status" value="1"/>
</dbReference>
<protein>
    <recommendedName>
        <fullName evidence="10">Fluoride-specific ion channel FluC</fullName>
    </recommendedName>
</protein>
<keyword evidence="2 10" id="KW-1003">Cell membrane</keyword>
<feature type="binding site" evidence="10">
    <location>
        <position position="111"/>
    </location>
    <ligand>
        <name>Na(+)</name>
        <dbReference type="ChEBI" id="CHEBI:29101"/>
        <note>structural</note>
    </ligand>
</feature>
<keyword evidence="10" id="KW-0915">Sodium</keyword>
<feature type="transmembrane region" description="Helical" evidence="10">
    <location>
        <begin position="98"/>
        <end position="117"/>
    </location>
</feature>
<dbReference type="HAMAP" id="MF_00454">
    <property type="entry name" value="FluC"/>
    <property type="match status" value="1"/>
</dbReference>
<name>A0ABT8HHX9_MYCAO</name>
<evidence type="ECO:0000256" key="4">
    <source>
        <dbReference type="ARBA" id="ARBA00022989"/>
    </source>
</evidence>
<keyword evidence="13" id="KW-1185">Reference proteome</keyword>
<accession>A0ABT8HHX9</accession>
<reference evidence="12" key="1">
    <citation type="submission" date="2023-07" db="EMBL/GenBank/DDBJ databases">
        <title>Degradation of tert-butanol by M. austroafricanum TBA100.</title>
        <authorList>
            <person name="Helbich S."/>
            <person name="Vainshtein Y."/>
        </authorList>
    </citation>
    <scope>NUCLEOTIDE SEQUENCE</scope>
    <source>
        <strain evidence="12">TBA100</strain>
    </source>
</reference>
<comment type="function">
    <text evidence="9 10">Fluoride-specific ion channel. Important for reducing fluoride concentration in the cell, thus reducing its toxicity.</text>
</comment>
<keyword evidence="5 10" id="KW-0472">Membrane</keyword>
<evidence type="ECO:0000313" key="13">
    <source>
        <dbReference type="Proteomes" id="UP001172687"/>
    </source>
</evidence>
<keyword evidence="6 10" id="KW-0407">Ion channel</keyword>
<evidence type="ECO:0000256" key="10">
    <source>
        <dbReference type="HAMAP-Rule" id="MF_00454"/>
    </source>
</evidence>
<evidence type="ECO:0000256" key="1">
    <source>
        <dbReference type="ARBA" id="ARBA00004651"/>
    </source>
</evidence>
<evidence type="ECO:0000256" key="6">
    <source>
        <dbReference type="ARBA" id="ARBA00023303"/>
    </source>
</evidence>
<evidence type="ECO:0000256" key="3">
    <source>
        <dbReference type="ARBA" id="ARBA00022692"/>
    </source>
</evidence>
<comment type="subcellular location">
    <subcellularLocation>
        <location evidence="1 10">Cell membrane</location>
        <topology evidence="1 10">Multi-pass membrane protein</topology>
    </subcellularLocation>
</comment>
<evidence type="ECO:0000313" key="12">
    <source>
        <dbReference type="EMBL" id="MDN4520377.1"/>
    </source>
</evidence>
<dbReference type="RefSeq" id="WP_234935438.1">
    <property type="nucleotide sequence ID" value="NZ_CP070380.1"/>
</dbReference>
<feature type="transmembrane region" description="Helical" evidence="10">
    <location>
        <begin position="129"/>
        <end position="151"/>
    </location>
</feature>
<keyword evidence="10" id="KW-0813">Transport</keyword>
<dbReference type="Proteomes" id="UP001172687">
    <property type="component" value="Unassembled WGS sequence"/>
</dbReference>
<feature type="transmembrane region" description="Helical" evidence="10">
    <location>
        <begin position="64"/>
        <end position="86"/>
    </location>
</feature>
<keyword evidence="10" id="KW-0479">Metal-binding</keyword>
<keyword evidence="10" id="KW-0406">Ion transport</keyword>
<evidence type="ECO:0000256" key="7">
    <source>
        <dbReference type="ARBA" id="ARBA00035120"/>
    </source>
</evidence>
<keyword evidence="3 10" id="KW-0812">Transmembrane</keyword>
<dbReference type="PANTHER" id="PTHR28259:SF1">
    <property type="entry name" value="FLUORIDE EXPORT PROTEIN 1-RELATED"/>
    <property type="match status" value="1"/>
</dbReference>
<comment type="similarity">
    <text evidence="7 10">Belongs to the fluoride channel Fluc/FEX (TC 1.A.43) family.</text>
</comment>
<keyword evidence="4 10" id="KW-1133">Transmembrane helix</keyword>
<dbReference type="InterPro" id="IPR003691">
    <property type="entry name" value="FluC"/>
</dbReference>